<proteinExistence type="predicted"/>
<evidence type="ECO:0000313" key="1">
    <source>
        <dbReference type="EMBL" id="CAE8723963.1"/>
    </source>
</evidence>
<dbReference type="EMBL" id="CAJNNW010034810">
    <property type="protein sequence ID" value="CAE8723963.1"/>
    <property type="molecule type" value="Genomic_DNA"/>
</dbReference>
<organism evidence="1 2">
    <name type="scientific">Polarella glacialis</name>
    <name type="common">Dinoflagellate</name>
    <dbReference type="NCBI Taxonomy" id="89957"/>
    <lineage>
        <taxon>Eukaryota</taxon>
        <taxon>Sar</taxon>
        <taxon>Alveolata</taxon>
        <taxon>Dinophyceae</taxon>
        <taxon>Suessiales</taxon>
        <taxon>Suessiaceae</taxon>
        <taxon>Polarella</taxon>
    </lineage>
</organism>
<comment type="caution">
    <text evidence="1">The sequence shown here is derived from an EMBL/GenBank/DDBJ whole genome shotgun (WGS) entry which is preliminary data.</text>
</comment>
<dbReference type="AlphaFoldDB" id="A0A813LCP8"/>
<dbReference type="Proteomes" id="UP000626109">
    <property type="component" value="Unassembled WGS sequence"/>
</dbReference>
<name>A0A813LCP8_POLGL</name>
<feature type="non-terminal residue" evidence="1">
    <location>
        <position position="1"/>
    </location>
</feature>
<evidence type="ECO:0000313" key="2">
    <source>
        <dbReference type="Proteomes" id="UP000626109"/>
    </source>
</evidence>
<protein>
    <submittedName>
        <fullName evidence="1">Uncharacterized protein</fullName>
    </submittedName>
</protein>
<accession>A0A813LCP8</accession>
<feature type="non-terminal residue" evidence="1">
    <location>
        <position position="150"/>
    </location>
</feature>
<sequence length="150" mass="16497">VKTDAGENTVDISGSSAVSPMAIKRGGFLLFAASQATWMPGGCMLRRCSFTSECLTLRQLEQVSSQNRLASARIRDYLTELLPQQELSLTPVLRKKAMPFWLSPWFLAEFGQVVFQMDGGDPLQAFQVFIFAAEQLFAEKGEAARASGIL</sequence>
<gene>
    <name evidence="1" type="ORF">PGLA2088_LOCUS43455</name>
</gene>
<reference evidence="1" key="1">
    <citation type="submission" date="2021-02" db="EMBL/GenBank/DDBJ databases">
        <authorList>
            <person name="Dougan E. K."/>
            <person name="Rhodes N."/>
            <person name="Thang M."/>
            <person name="Chan C."/>
        </authorList>
    </citation>
    <scope>NUCLEOTIDE SEQUENCE</scope>
</reference>